<keyword evidence="5 10" id="KW-0067">ATP-binding</keyword>
<evidence type="ECO:0000256" key="8">
    <source>
        <dbReference type="ARBA" id="ARBA00049339"/>
    </source>
</evidence>
<name>A0A2H0RGH1_9BACT</name>
<dbReference type="InterPro" id="IPR014729">
    <property type="entry name" value="Rossmann-like_a/b/a_fold"/>
</dbReference>
<keyword evidence="3 10" id="KW-0436">Ligase</keyword>
<dbReference type="InterPro" id="IPR001278">
    <property type="entry name" value="Arg-tRNA-ligase"/>
</dbReference>
<keyword evidence="4 10" id="KW-0547">Nucleotide-binding</keyword>
<dbReference type="SMART" id="SM00836">
    <property type="entry name" value="DALR_1"/>
    <property type="match status" value="1"/>
</dbReference>
<dbReference type="GO" id="GO:0006420">
    <property type="term" value="P:arginyl-tRNA aminoacylation"/>
    <property type="evidence" value="ECO:0007669"/>
    <property type="project" value="UniProtKB-UniRule"/>
</dbReference>
<dbReference type="InterPro" id="IPR009080">
    <property type="entry name" value="tRNAsynth_Ia_anticodon-bd"/>
</dbReference>
<evidence type="ECO:0000256" key="5">
    <source>
        <dbReference type="ARBA" id="ARBA00022840"/>
    </source>
</evidence>
<evidence type="ECO:0000259" key="11">
    <source>
        <dbReference type="SMART" id="SM00836"/>
    </source>
</evidence>
<dbReference type="GO" id="GO:0004814">
    <property type="term" value="F:arginine-tRNA ligase activity"/>
    <property type="evidence" value="ECO:0007669"/>
    <property type="project" value="UniProtKB-UniRule"/>
</dbReference>
<dbReference type="Pfam" id="PF05746">
    <property type="entry name" value="DALR_1"/>
    <property type="match status" value="1"/>
</dbReference>
<dbReference type="Pfam" id="PF03485">
    <property type="entry name" value="Arg_tRNA_synt_N"/>
    <property type="match status" value="1"/>
</dbReference>
<dbReference type="PANTHER" id="PTHR11956:SF5">
    <property type="entry name" value="ARGININE--TRNA LIGASE, CYTOPLASMIC"/>
    <property type="match status" value="1"/>
</dbReference>
<dbReference type="InterPro" id="IPR008909">
    <property type="entry name" value="DALR_anticod-bd"/>
</dbReference>
<dbReference type="EMBL" id="PCYI01000017">
    <property type="protein sequence ID" value="PIR44895.1"/>
    <property type="molecule type" value="Genomic_DNA"/>
</dbReference>
<dbReference type="InterPro" id="IPR005148">
    <property type="entry name" value="Arg-tRNA-synth_N"/>
</dbReference>
<accession>A0A2H0RGH1</accession>
<dbReference type="Proteomes" id="UP000228767">
    <property type="component" value="Unassembled WGS sequence"/>
</dbReference>
<evidence type="ECO:0000256" key="2">
    <source>
        <dbReference type="ARBA" id="ARBA00012837"/>
    </source>
</evidence>
<reference evidence="13 14" key="1">
    <citation type="submission" date="2017-09" db="EMBL/GenBank/DDBJ databases">
        <title>Depth-based differentiation of microbial function through sediment-hosted aquifers and enrichment of novel symbionts in the deep terrestrial subsurface.</title>
        <authorList>
            <person name="Probst A.J."/>
            <person name="Ladd B."/>
            <person name="Jarett J.K."/>
            <person name="Geller-Mcgrath D.E."/>
            <person name="Sieber C.M."/>
            <person name="Emerson J.B."/>
            <person name="Anantharaman K."/>
            <person name="Thomas B.C."/>
            <person name="Malmstrom R."/>
            <person name="Stieglmeier M."/>
            <person name="Klingl A."/>
            <person name="Woyke T."/>
            <person name="Ryan C.M."/>
            <person name="Banfield J.F."/>
        </authorList>
    </citation>
    <scope>NUCLEOTIDE SEQUENCE [LARGE SCALE GENOMIC DNA]</scope>
    <source>
        <strain evidence="13">CG10_big_fil_rev_8_21_14_0_10_51_16</strain>
    </source>
</reference>
<dbReference type="Pfam" id="PF00750">
    <property type="entry name" value="tRNA-synt_1d"/>
    <property type="match status" value="1"/>
</dbReference>
<keyword evidence="7 10" id="KW-0030">Aminoacyl-tRNA synthetase</keyword>
<dbReference type="InterPro" id="IPR035684">
    <property type="entry name" value="ArgRS_core"/>
</dbReference>
<comment type="catalytic activity">
    <reaction evidence="8">
        <text>tRNA(Arg) + L-arginine + ATP = L-arginyl-tRNA(Arg) + AMP + diphosphate</text>
        <dbReference type="Rhea" id="RHEA:20301"/>
        <dbReference type="Rhea" id="RHEA-COMP:9658"/>
        <dbReference type="Rhea" id="RHEA-COMP:9673"/>
        <dbReference type="ChEBI" id="CHEBI:30616"/>
        <dbReference type="ChEBI" id="CHEBI:32682"/>
        <dbReference type="ChEBI" id="CHEBI:33019"/>
        <dbReference type="ChEBI" id="CHEBI:78442"/>
        <dbReference type="ChEBI" id="CHEBI:78513"/>
        <dbReference type="ChEBI" id="CHEBI:456215"/>
        <dbReference type="EC" id="6.1.1.19"/>
    </reaction>
</comment>
<evidence type="ECO:0000256" key="4">
    <source>
        <dbReference type="ARBA" id="ARBA00022741"/>
    </source>
</evidence>
<dbReference type="PRINTS" id="PR01038">
    <property type="entry name" value="TRNASYNTHARG"/>
</dbReference>
<evidence type="ECO:0000256" key="6">
    <source>
        <dbReference type="ARBA" id="ARBA00022917"/>
    </source>
</evidence>
<organism evidence="13 14">
    <name type="scientific">Candidatus Vogelbacteria bacterium CG10_big_fil_rev_8_21_14_0_10_51_16</name>
    <dbReference type="NCBI Taxonomy" id="1975045"/>
    <lineage>
        <taxon>Bacteria</taxon>
        <taxon>Candidatus Vogeliibacteriota</taxon>
    </lineage>
</organism>
<evidence type="ECO:0000256" key="1">
    <source>
        <dbReference type="ARBA" id="ARBA00005594"/>
    </source>
</evidence>
<evidence type="ECO:0000259" key="12">
    <source>
        <dbReference type="SMART" id="SM01016"/>
    </source>
</evidence>
<dbReference type="SUPFAM" id="SSF52374">
    <property type="entry name" value="Nucleotidylyl transferase"/>
    <property type="match status" value="1"/>
</dbReference>
<comment type="caution">
    <text evidence="13">The sequence shown here is derived from an EMBL/GenBank/DDBJ whole genome shotgun (WGS) entry which is preliminary data.</text>
</comment>
<evidence type="ECO:0000256" key="9">
    <source>
        <dbReference type="NCBIfam" id="TIGR00456"/>
    </source>
</evidence>
<dbReference type="Gene3D" id="1.10.730.10">
    <property type="entry name" value="Isoleucyl-tRNA Synthetase, Domain 1"/>
    <property type="match status" value="1"/>
</dbReference>
<dbReference type="GO" id="GO:0005737">
    <property type="term" value="C:cytoplasm"/>
    <property type="evidence" value="ECO:0007669"/>
    <property type="project" value="UniProtKB-UniRule"/>
</dbReference>
<dbReference type="GO" id="GO:0005524">
    <property type="term" value="F:ATP binding"/>
    <property type="evidence" value="ECO:0007669"/>
    <property type="project" value="UniProtKB-KW"/>
</dbReference>
<dbReference type="Gene3D" id="3.30.1360.70">
    <property type="entry name" value="Arginyl tRNA synthetase N-terminal domain"/>
    <property type="match status" value="1"/>
</dbReference>
<protein>
    <recommendedName>
        <fullName evidence="2 9">Arginine--tRNA ligase</fullName>
        <ecNumber evidence="2 9">6.1.1.19</ecNumber>
    </recommendedName>
</protein>
<dbReference type="AlphaFoldDB" id="A0A2H0RGH1"/>
<dbReference type="SUPFAM" id="SSF55190">
    <property type="entry name" value="Arginyl-tRNA synthetase (ArgRS), N-terminal 'additional' domain"/>
    <property type="match status" value="1"/>
</dbReference>
<keyword evidence="6 10" id="KW-0648">Protein biosynthesis</keyword>
<comment type="similarity">
    <text evidence="1 10">Belongs to the class-I aminoacyl-tRNA synthetase family.</text>
</comment>
<dbReference type="SMART" id="SM01016">
    <property type="entry name" value="Arg_tRNA_synt_N"/>
    <property type="match status" value="1"/>
</dbReference>
<evidence type="ECO:0000256" key="7">
    <source>
        <dbReference type="ARBA" id="ARBA00023146"/>
    </source>
</evidence>
<dbReference type="SUPFAM" id="SSF47323">
    <property type="entry name" value="Anticodon-binding domain of a subclass of class I aminoacyl-tRNA synthetases"/>
    <property type="match status" value="1"/>
</dbReference>
<feature type="domain" description="Arginyl tRNA synthetase N-terminal" evidence="12">
    <location>
        <begin position="4"/>
        <end position="92"/>
    </location>
</feature>
<dbReference type="NCBIfam" id="TIGR00456">
    <property type="entry name" value="argS"/>
    <property type="match status" value="1"/>
</dbReference>
<dbReference type="EC" id="6.1.1.19" evidence="2 9"/>
<feature type="domain" description="DALR anticodon binding" evidence="11">
    <location>
        <begin position="466"/>
        <end position="578"/>
    </location>
</feature>
<proteinExistence type="inferred from homology"/>
<sequence length="578" mass="63882">MFRKNVTTSIEAALLRAGLVDSEEGFKQLNFAVGYPDTAEHGDYTTNIALVLSKSLGKPPRKVAEAIVAALPESDIIACVEVAGPGFINFFLRPEALAQSLVRVIKEGDEFGKGKSLIEKRMMFEYTDPNPFKVFHIGHLMANTVGEACARLAEWQGATVVRTNYQGDVGLHIGRALYGMREMRDTQPPEAALGVEKVAWLADAYVRGATAHAESPEKATEIENINKAVYEKIDAEINELYQLGRRWSLDYFEELYQKLGTKFDHYIFESEVAGPGMETVRDYLAKGVFAESEGAIIYDGEKHGLHKRVFITSAGLPTYEAKDIGNQLRKFALEPTLDFSYIFTGAEQQEYMKVVLAAMHDIRPDIAEKTTHLTHGLMLGPDGKKMSSRKGGAPSGDGLLLELEGLVAQKLAVSRYDFPPEEARVVADKVAVAAVKYAILRQHFEKNIIFDHEAATSFEGDSGPYLQYTYARAKSVIRKGEDLGLVSSMENQELPGALERHLARFPEVVADAWMAITPSGITTYLIEIARLFNSYYGDHPIIREGVPETAYRLALTAAVAQVMKNGLTILGIPMVEKM</sequence>
<dbReference type="InterPro" id="IPR036695">
    <property type="entry name" value="Arg-tRNA-synth_N_sf"/>
</dbReference>
<evidence type="ECO:0000256" key="10">
    <source>
        <dbReference type="RuleBase" id="RU363038"/>
    </source>
</evidence>
<evidence type="ECO:0000256" key="3">
    <source>
        <dbReference type="ARBA" id="ARBA00022598"/>
    </source>
</evidence>
<evidence type="ECO:0000313" key="14">
    <source>
        <dbReference type="Proteomes" id="UP000228767"/>
    </source>
</evidence>
<dbReference type="Gene3D" id="3.40.50.620">
    <property type="entry name" value="HUPs"/>
    <property type="match status" value="1"/>
</dbReference>
<gene>
    <name evidence="13" type="primary">argS</name>
    <name evidence="13" type="ORF">COV10_02355</name>
</gene>
<evidence type="ECO:0000313" key="13">
    <source>
        <dbReference type="EMBL" id="PIR44895.1"/>
    </source>
</evidence>
<dbReference type="PANTHER" id="PTHR11956">
    <property type="entry name" value="ARGINYL-TRNA SYNTHETASE"/>
    <property type="match status" value="1"/>
</dbReference>